<comment type="caution">
    <text evidence="2">The sequence shown here is derived from an EMBL/GenBank/DDBJ whole genome shotgun (WGS) entry which is preliminary data.</text>
</comment>
<sequence>MQFGINLLILLLIGFSEEFFNGDVSTLSNGTALRLNLTCFYYDELVTDSEYCVYQYFYNGSSSTVLYDYMEITNIYRSISKRCTGFSDTTDIGFGFCSPLEYELFDISILCICATNMCNMNLTTCKSSVTNQLQTNSAPSVLDSMIPEIITPISCFDETDDFNASSFCYYLASPYIDIEKCNEYTMNNTVLCMFDVIDGQTSSMAITIDYSAYYLSGALFRVNQFNRDWTSTLSYKETPGSFDINFNVTQLYNNTNITIVRQRCFCVEDYCNNNITTCLNANTTIPLENSAISKLLYLLIFLM</sequence>
<feature type="chain" id="PRO_5035604398" evidence="1">
    <location>
        <begin position="19"/>
        <end position="303"/>
    </location>
</feature>
<organism evidence="2 4">
    <name type="scientific">Adineta steineri</name>
    <dbReference type="NCBI Taxonomy" id="433720"/>
    <lineage>
        <taxon>Eukaryota</taxon>
        <taxon>Metazoa</taxon>
        <taxon>Spiralia</taxon>
        <taxon>Gnathifera</taxon>
        <taxon>Rotifera</taxon>
        <taxon>Eurotatoria</taxon>
        <taxon>Bdelloidea</taxon>
        <taxon>Adinetida</taxon>
        <taxon>Adinetidae</taxon>
        <taxon>Adineta</taxon>
    </lineage>
</organism>
<dbReference type="Proteomes" id="UP000663868">
    <property type="component" value="Unassembled WGS sequence"/>
</dbReference>
<accession>A0A814X398</accession>
<evidence type="ECO:0000256" key="1">
    <source>
        <dbReference type="SAM" id="SignalP"/>
    </source>
</evidence>
<evidence type="ECO:0000313" key="4">
    <source>
        <dbReference type="Proteomes" id="UP000663860"/>
    </source>
</evidence>
<dbReference type="EMBL" id="CAJNOE010000428">
    <property type="protein sequence ID" value="CAF1210755.1"/>
    <property type="molecule type" value="Genomic_DNA"/>
</dbReference>
<name>A0A814X398_9BILA</name>
<protein>
    <submittedName>
        <fullName evidence="2">Uncharacterized protein</fullName>
    </submittedName>
</protein>
<dbReference type="AlphaFoldDB" id="A0A814X398"/>
<dbReference type="EMBL" id="CAJOBB010000207">
    <property type="protein sequence ID" value="CAF3610208.1"/>
    <property type="molecule type" value="Genomic_DNA"/>
</dbReference>
<proteinExistence type="predicted"/>
<reference evidence="2" key="1">
    <citation type="submission" date="2021-02" db="EMBL/GenBank/DDBJ databases">
        <authorList>
            <person name="Nowell W R."/>
        </authorList>
    </citation>
    <scope>NUCLEOTIDE SEQUENCE</scope>
</reference>
<gene>
    <name evidence="2" type="ORF">IZO911_LOCUS29160</name>
    <name evidence="3" type="ORF">KXQ929_LOCUS5600</name>
</gene>
<dbReference type="Proteomes" id="UP000663860">
    <property type="component" value="Unassembled WGS sequence"/>
</dbReference>
<evidence type="ECO:0000313" key="3">
    <source>
        <dbReference type="EMBL" id="CAF3610208.1"/>
    </source>
</evidence>
<keyword evidence="1" id="KW-0732">Signal</keyword>
<feature type="signal peptide" evidence="1">
    <location>
        <begin position="1"/>
        <end position="18"/>
    </location>
</feature>
<evidence type="ECO:0000313" key="2">
    <source>
        <dbReference type="EMBL" id="CAF1210755.1"/>
    </source>
</evidence>